<comment type="function">
    <text evidence="1">May be involved in the biogenesis of curli organelles.</text>
</comment>
<keyword evidence="3 4" id="KW-0732">Signal</keyword>
<reference evidence="5 6" key="1">
    <citation type="submission" date="2020-08" db="EMBL/GenBank/DDBJ databases">
        <title>Genomic Encyclopedia of Type Strains, Phase IV (KMG-IV): sequencing the most valuable type-strain genomes for metagenomic binning, comparative biology and taxonomic classification.</title>
        <authorList>
            <person name="Goeker M."/>
        </authorList>
    </citation>
    <scope>NUCLEOTIDE SEQUENCE [LARGE SCALE GENOMIC DNA]</scope>
    <source>
        <strain evidence="5 6">DSM 102238</strain>
    </source>
</reference>
<feature type="chain" id="PRO_5030853297" description="Curli production assembly/transport component CsgF" evidence="4">
    <location>
        <begin position="20"/>
        <end position="139"/>
    </location>
</feature>
<feature type="signal peptide" evidence="4">
    <location>
        <begin position="1"/>
        <end position="19"/>
    </location>
</feature>
<evidence type="ECO:0000256" key="3">
    <source>
        <dbReference type="ARBA" id="ARBA00022729"/>
    </source>
</evidence>
<dbReference type="Proteomes" id="UP000542776">
    <property type="component" value="Unassembled WGS sequence"/>
</dbReference>
<dbReference type="RefSeq" id="WP_183201887.1">
    <property type="nucleotide sequence ID" value="NZ_JACIEK010000016.1"/>
</dbReference>
<evidence type="ECO:0000256" key="1">
    <source>
        <dbReference type="ARBA" id="ARBA00003989"/>
    </source>
</evidence>
<comment type="caution">
    <text evidence="5">The sequence shown here is derived from an EMBL/GenBank/DDBJ whole genome shotgun (WGS) entry which is preliminary data.</text>
</comment>
<protein>
    <recommendedName>
        <fullName evidence="2">Curli production assembly/transport component CsgF</fullName>
    </recommendedName>
</protein>
<dbReference type="Pfam" id="PF10614">
    <property type="entry name" value="CsgF"/>
    <property type="match status" value="1"/>
</dbReference>
<dbReference type="AlphaFoldDB" id="A0A7W6H7U1"/>
<evidence type="ECO:0000256" key="4">
    <source>
        <dbReference type="SAM" id="SignalP"/>
    </source>
</evidence>
<evidence type="ECO:0000313" key="5">
    <source>
        <dbReference type="EMBL" id="MBB4000220.1"/>
    </source>
</evidence>
<proteinExistence type="predicted"/>
<name>A0A7W6H7U1_9HYPH</name>
<dbReference type="EMBL" id="JACIEK010000016">
    <property type="protein sequence ID" value="MBB4000220.1"/>
    <property type="molecule type" value="Genomic_DNA"/>
</dbReference>
<dbReference type="InterPro" id="IPR018893">
    <property type="entry name" value="T8SS_CsgF"/>
</dbReference>
<sequence length="139" mass="14663">MRIVLMAALAVLCSDAASAGNLKYQPQNPSFGGSSLNGSVLLGQAGAQNKYAAEESQRSSASSLLNQTPAQRFAATFQQRLLSSVADNITDSILGPNARESGRFQIDGTTIQFQREGNNVNLTINDGVNQTSVIVPVSF</sequence>
<keyword evidence="6" id="KW-1185">Reference proteome</keyword>
<accession>A0A7W6H7U1</accession>
<evidence type="ECO:0000313" key="6">
    <source>
        <dbReference type="Proteomes" id="UP000542776"/>
    </source>
</evidence>
<organism evidence="5 6">
    <name type="scientific">Aureimonas pseudogalii</name>
    <dbReference type="NCBI Taxonomy" id="1744844"/>
    <lineage>
        <taxon>Bacteria</taxon>
        <taxon>Pseudomonadati</taxon>
        <taxon>Pseudomonadota</taxon>
        <taxon>Alphaproteobacteria</taxon>
        <taxon>Hyphomicrobiales</taxon>
        <taxon>Aurantimonadaceae</taxon>
        <taxon>Aureimonas</taxon>
    </lineage>
</organism>
<gene>
    <name evidence="5" type="ORF">GGR04_004096</name>
</gene>
<evidence type="ECO:0000256" key="2">
    <source>
        <dbReference type="ARBA" id="ARBA00014031"/>
    </source>
</evidence>